<keyword evidence="2" id="KW-0812">Transmembrane</keyword>
<name>A0A7W5JX39_9ACTN</name>
<dbReference type="PROSITE" id="PS51257">
    <property type="entry name" value="PROKAR_LIPOPROTEIN"/>
    <property type="match status" value="1"/>
</dbReference>
<dbReference type="RefSeq" id="WP_183339446.1">
    <property type="nucleotide sequence ID" value="NZ_JACHZG010000001.1"/>
</dbReference>
<gene>
    <name evidence="3" type="ORF">FHX39_002858</name>
</gene>
<evidence type="ECO:0000313" key="4">
    <source>
        <dbReference type="Proteomes" id="UP000565572"/>
    </source>
</evidence>
<evidence type="ECO:0000256" key="2">
    <source>
        <dbReference type="SAM" id="Phobius"/>
    </source>
</evidence>
<comment type="caution">
    <text evidence="3">The sequence shown here is derived from an EMBL/GenBank/DDBJ whole genome shotgun (WGS) entry which is preliminary data.</text>
</comment>
<feature type="transmembrane region" description="Helical" evidence="2">
    <location>
        <begin position="17"/>
        <end position="40"/>
    </location>
</feature>
<accession>A0A7W5JX39</accession>
<feature type="transmembrane region" description="Helical" evidence="2">
    <location>
        <begin position="60"/>
        <end position="83"/>
    </location>
</feature>
<dbReference type="Proteomes" id="UP000565572">
    <property type="component" value="Unassembled WGS sequence"/>
</dbReference>
<evidence type="ECO:0000256" key="1">
    <source>
        <dbReference type="SAM" id="MobiDB-lite"/>
    </source>
</evidence>
<feature type="transmembrane region" description="Helical" evidence="2">
    <location>
        <begin position="123"/>
        <end position="142"/>
    </location>
</feature>
<sequence>MSVLTRPVRRQANLDDVVVWLGGACGAVGAVGGCLVGWLYGRDEATEVTQTSSLVLSAGVGLVAGLVLGLVVAPGAVLVLVALEGRAWASASALRAVLAAAGAAFPVTALLLLLSGFEVSPGALAFCVAVSAVPAGLATLALDRRALSRTRPGPQSRTNGPRGRRGTAGTRRAP</sequence>
<feature type="transmembrane region" description="Helical" evidence="2">
    <location>
        <begin position="95"/>
        <end position="117"/>
    </location>
</feature>
<dbReference type="EMBL" id="JACHZG010000001">
    <property type="protein sequence ID" value="MBB3327914.1"/>
    <property type="molecule type" value="Genomic_DNA"/>
</dbReference>
<keyword evidence="2" id="KW-0472">Membrane</keyword>
<evidence type="ECO:0000313" key="3">
    <source>
        <dbReference type="EMBL" id="MBB3327914.1"/>
    </source>
</evidence>
<feature type="region of interest" description="Disordered" evidence="1">
    <location>
        <begin position="148"/>
        <end position="174"/>
    </location>
</feature>
<keyword evidence="4" id="KW-1185">Reference proteome</keyword>
<protein>
    <submittedName>
        <fullName evidence="3">Uncharacterized protein</fullName>
    </submittedName>
</protein>
<dbReference type="AlphaFoldDB" id="A0A7W5JX39"/>
<keyword evidence="2" id="KW-1133">Transmembrane helix</keyword>
<reference evidence="3 4" key="1">
    <citation type="submission" date="2020-08" db="EMBL/GenBank/DDBJ databases">
        <title>Sequencing the genomes of 1000 actinobacteria strains.</title>
        <authorList>
            <person name="Klenk H.-P."/>
        </authorList>
    </citation>
    <scope>NUCLEOTIDE SEQUENCE [LARGE SCALE GENOMIC DNA]</scope>
    <source>
        <strain evidence="3 4">DSM 11053</strain>
    </source>
</reference>
<proteinExistence type="predicted"/>
<organism evidence="3 4">
    <name type="scientific">Microlunatus antarcticus</name>
    <dbReference type="NCBI Taxonomy" id="53388"/>
    <lineage>
        <taxon>Bacteria</taxon>
        <taxon>Bacillati</taxon>
        <taxon>Actinomycetota</taxon>
        <taxon>Actinomycetes</taxon>
        <taxon>Propionibacteriales</taxon>
        <taxon>Propionibacteriaceae</taxon>
        <taxon>Microlunatus</taxon>
    </lineage>
</organism>